<evidence type="ECO:0000313" key="2">
    <source>
        <dbReference type="EMBL" id="MFC5989206.1"/>
    </source>
</evidence>
<keyword evidence="2" id="KW-0808">Transferase</keyword>
<dbReference type="EC" id="2.3.1.-" evidence="2"/>
<dbReference type="InterPro" id="IPR016181">
    <property type="entry name" value="Acyl_CoA_acyltransferase"/>
</dbReference>
<protein>
    <submittedName>
        <fullName evidence="2">GNAT family N-acetyltransferase</fullName>
        <ecNumber evidence="2">2.3.1.-</ecNumber>
    </submittedName>
</protein>
<gene>
    <name evidence="2" type="ORF">ACFPXP_22600</name>
</gene>
<proteinExistence type="predicted"/>
<reference evidence="3" key="1">
    <citation type="journal article" date="2019" name="Int. J. Syst. Evol. Microbiol.">
        <title>The Global Catalogue of Microorganisms (GCM) 10K type strain sequencing project: providing services to taxonomists for standard genome sequencing and annotation.</title>
        <authorList>
            <consortium name="The Broad Institute Genomics Platform"/>
            <consortium name="The Broad Institute Genome Sequencing Center for Infectious Disease"/>
            <person name="Wu L."/>
            <person name="Ma J."/>
        </authorList>
    </citation>
    <scope>NUCLEOTIDE SEQUENCE [LARGE SCALE GENOMIC DNA]</scope>
    <source>
        <strain evidence="3">CCM 8749</strain>
    </source>
</reference>
<dbReference type="GO" id="GO:0016746">
    <property type="term" value="F:acyltransferase activity"/>
    <property type="evidence" value="ECO:0007669"/>
    <property type="project" value="UniProtKB-KW"/>
</dbReference>
<accession>A0ABW1IW20</accession>
<evidence type="ECO:0000313" key="3">
    <source>
        <dbReference type="Proteomes" id="UP001596250"/>
    </source>
</evidence>
<dbReference type="RefSeq" id="WP_379896778.1">
    <property type="nucleotide sequence ID" value="NZ_CBCSCT010000002.1"/>
</dbReference>
<dbReference type="EMBL" id="JBHSQV010000187">
    <property type="protein sequence ID" value="MFC5989206.1"/>
    <property type="molecule type" value="Genomic_DNA"/>
</dbReference>
<keyword evidence="2" id="KW-0012">Acyltransferase</keyword>
<dbReference type="Pfam" id="PF13527">
    <property type="entry name" value="Acetyltransf_9"/>
    <property type="match status" value="1"/>
</dbReference>
<feature type="domain" description="N-acetyltransferase" evidence="1">
    <location>
        <begin position="4"/>
        <end position="144"/>
    </location>
</feature>
<sequence>MAMTEYRMVRPEELLMAVRLADATFRNDEQISMGKAFPHVFSSSMAHSFGAFVEGELVSFIGLVPNFIRIHESLLSVYSIGAVCTNPEHRGAGHASKLLDLVVDYADKAGASLLLVSGDRSLYLRKQCVPFGIGRKYVLSKDADQRQPRYQIREYHSNDLLRISRLASSRAVRYVHSPWDVAQLIGGGAFSSCIDQKQHILLAEDGRGVVAFAVIAAPTKDGQHGRAMEWAGEEEAVRQLLLTAVHRHHMNALEVPVMSYEHELNKLLSTYPSEQIANSGTVKVLNAQRLLEQLQPYLMTYHSAELAAEHIGSDEMSLKWSDGEKKMSASEFAACIFSGVQPQSMPAEFQKQWDGAFPLPFPYTCGLNFV</sequence>
<keyword evidence="3" id="KW-1185">Reference proteome</keyword>
<organism evidence="2 3">
    <name type="scientific">Marinicrinis lubricantis</name>
    <dbReference type="NCBI Taxonomy" id="2086470"/>
    <lineage>
        <taxon>Bacteria</taxon>
        <taxon>Bacillati</taxon>
        <taxon>Bacillota</taxon>
        <taxon>Bacilli</taxon>
        <taxon>Bacillales</taxon>
        <taxon>Paenibacillaceae</taxon>
    </lineage>
</organism>
<dbReference type="InterPro" id="IPR000182">
    <property type="entry name" value="GNAT_dom"/>
</dbReference>
<name>A0ABW1IW20_9BACL</name>
<dbReference type="PROSITE" id="PS51186">
    <property type="entry name" value="GNAT"/>
    <property type="match status" value="1"/>
</dbReference>
<evidence type="ECO:0000259" key="1">
    <source>
        <dbReference type="PROSITE" id="PS51186"/>
    </source>
</evidence>
<dbReference type="CDD" id="cd04301">
    <property type="entry name" value="NAT_SF"/>
    <property type="match status" value="1"/>
</dbReference>
<dbReference type="SUPFAM" id="SSF55729">
    <property type="entry name" value="Acyl-CoA N-acyltransferases (Nat)"/>
    <property type="match status" value="1"/>
</dbReference>
<comment type="caution">
    <text evidence="2">The sequence shown here is derived from an EMBL/GenBank/DDBJ whole genome shotgun (WGS) entry which is preliminary data.</text>
</comment>
<dbReference type="Gene3D" id="3.40.630.30">
    <property type="match status" value="1"/>
</dbReference>
<dbReference type="Proteomes" id="UP001596250">
    <property type="component" value="Unassembled WGS sequence"/>
</dbReference>